<proteinExistence type="inferred from homology"/>
<evidence type="ECO:0000259" key="4">
    <source>
        <dbReference type="Pfam" id="PF02230"/>
    </source>
</evidence>
<dbReference type="InterPro" id="IPR050565">
    <property type="entry name" value="LYPA1-2/EST-like"/>
</dbReference>
<comment type="similarity">
    <text evidence="1">Belongs to the AB hydrolase superfamily. AB hydrolase 2 family.</text>
</comment>
<dbReference type="HOGENOM" id="CLU_835313_0_0_1"/>
<organism evidence="5 6">
    <name type="scientific">Emiliania huxleyi (strain CCMP1516)</name>
    <dbReference type="NCBI Taxonomy" id="280463"/>
    <lineage>
        <taxon>Eukaryota</taxon>
        <taxon>Haptista</taxon>
        <taxon>Haptophyta</taxon>
        <taxon>Prymnesiophyceae</taxon>
        <taxon>Isochrysidales</taxon>
        <taxon>Noelaerhabdaceae</taxon>
        <taxon>Emiliania</taxon>
    </lineage>
</organism>
<dbReference type="KEGG" id="ehx:EMIHUDRAFT_231689"/>
<dbReference type="PANTHER" id="PTHR10655">
    <property type="entry name" value="LYSOPHOSPHOLIPASE-RELATED"/>
    <property type="match status" value="1"/>
</dbReference>
<reference evidence="5" key="2">
    <citation type="submission" date="2024-10" db="UniProtKB">
        <authorList>
            <consortium name="EnsemblProtists"/>
        </authorList>
    </citation>
    <scope>IDENTIFICATION</scope>
</reference>
<dbReference type="SUPFAM" id="SSF53474">
    <property type="entry name" value="alpha/beta-Hydrolases"/>
    <property type="match status" value="1"/>
</dbReference>
<protein>
    <recommendedName>
        <fullName evidence="4">Phospholipase/carboxylesterase/thioesterase domain-containing protein</fullName>
    </recommendedName>
</protein>
<name>A0A0D3K6Z2_EMIH1</name>
<evidence type="ECO:0000256" key="2">
    <source>
        <dbReference type="ARBA" id="ARBA00022801"/>
    </source>
</evidence>
<dbReference type="InterPro" id="IPR003140">
    <property type="entry name" value="PLipase/COase/thioEstase"/>
</dbReference>
<dbReference type="InterPro" id="IPR029058">
    <property type="entry name" value="AB_hydrolase_fold"/>
</dbReference>
<dbReference type="PaxDb" id="2903-EOD31527"/>
<keyword evidence="6" id="KW-1185">Reference proteome</keyword>
<dbReference type="AlphaFoldDB" id="A0A0D3K6Z2"/>
<dbReference type="Proteomes" id="UP000013827">
    <property type="component" value="Unassembled WGS sequence"/>
</dbReference>
<dbReference type="Gene3D" id="3.40.50.1820">
    <property type="entry name" value="alpha/beta hydrolase"/>
    <property type="match status" value="1"/>
</dbReference>
<sequence length="386" mass="41719">MTKQVAAKRRRLSAANNSRRPGRERQRPAKGAQQTATPQKEFIADFIPLRRLLLAPPSPPSVVRPKKPPPSFKYVQRLREMRVGGGDKNGDSRCAAAYLQPPVIVEAGGEHRYSIILLHGLGNRGSDFLPILHSFSRLGVDVSNVRFVFPNAPRRTMQWPVWGPSRGVQAWYTYFSDESGKSSADADEIATSELNASAAALLALAEAEARLAEIRRDSPPSWIAAALGGDFGRVFVGGYSQGGTVAAHAAVSDGAPRLAGALLTRSEPEGRTPFFAFRSGRDNTYPIGVQRHSPSLRWSLAVSESSVNHATWSWGEYDYVAASAAFALGLRADPPPTGIGPGRSCWTAPCLDLHGVLVSLWYRFPYQCVGLSPCCRGGDQAPAASR</sequence>
<evidence type="ECO:0000256" key="1">
    <source>
        <dbReference type="ARBA" id="ARBA00006499"/>
    </source>
</evidence>
<evidence type="ECO:0000313" key="5">
    <source>
        <dbReference type="EnsemblProtists" id="EOD31527"/>
    </source>
</evidence>
<dbReference type="GO" id="GO:0016787">
    <property type="term" value="F:hydrolase activity"/>
    <property type="evidence" value="ECO:0007669"/>
    <property type="project" value="UniProtKB-KW"/>
</dbReference>
<reference evidence="6" key="1">
    <citation type="journal article" date="2013" name="Nature">
        <title>Pan genome of the phytoplankton Emiliania underpins its global distribution.</title>
        <authorList>
            <person name="Read B.A."/>
            <person name="Kegel J."/>
            <person name="Klute M.J."/>
            <person name="Kuo A."/>
            <person name="Lefebvre S.C."/>
            <person name="Maumus F."/>
            <person name="Mayer C."/>
            <person name="Miller J."/>
            <person name="Monier A."/>
            <person name="Salamov A."/>
            <person name="Young J."/>
            <person name="Aguilar M."/>
            <person name="Claverie J.M."/>
            <person name="Frickenhaus S."/>
            <person name="Gonzalez K."/>
            <person name="Herman E.K."/>
            <person name="Lin Y.C."/>
            <person name="Napier J."/>
            <person name="Ogata H."/>
            <person name="Sarno A.F."/>
            <person name="Shmutz J."/>
            <person name="Schroeder D."/>
            <person name="de Vargas C."/>
            <person name="Verret F."/>
            <person name="von Dassow P."/>
            <person name="Valentin K."/>
            <person name="Van de Peer Y."/>
            <person name="Wheeler G."/>
            <person name="Dacks J.B."/>
            <person name="Delwiche C.F."/>
            <person name="Dyhrman S.T."/>
            <person name="Glockner G."/>
            <person name="John U."/>
            <person name="Richards T."/>
            <person name="Worden A.Z."/>
            <person name="Zhang X."/>
            <person name="Grigoriev I.V."/>
            <person name="Allen A.E."/>
            <person name="Bidle K."/>
            <person name="Borodovsky M."/>
            <person name="Bowler C."/>
            <person name="Brownlee C."/>
            <person name="Cock J.M."/>
            <person name="Elias M."/>
            <person name="Gladyshev V.N."/>
            <person name="Groth M."/>
            <person name="Guda C."/>
            <person name="Hadaegh A."/>
            <person name="Iglesias-Rodriguez M.D."/>
            <person name="Jenkins J."/>
            <person name="Jones B.M."/>
            <person name="Lawson T."/>
            <person name="Leese F."/>
            <person name="Lindquist E."/>
            <person name="Lobanov A."/>
            <person name="Lomsadze A."/>
            <person name="Malik S.B."/>
            <person name="Marsh M.E."/>
            <person name="Mackinder L."/>
            <person name="Mock T."/>
            <person name="Mueller-Roeber B."/>
            <person name="Pagarete A."/>
            <person name="Parker M."/>
            <person name="Probert I."/>
            <person name="Quesneville H."/>
            <person name="Raines C."/>
            <person name="Rensing S.A."/>
            <person name="Riano-Pachon D.M."/>
            <person name="Richier S."/>
            <person name="Rokitta S."/>
            <person name="Shiraiwa Y."/>
            <person name="Soanes D.M."/>
            <person name="van der Giezen M."/>
            <person name="Wahlund T.M."/>
            <person name="Williams B."/>
            <person name="Wilson W."/>
            <person name="Wolfe G."/>
            <person name="Wurch L.L."/>
        </authorList>
    </citation>
    <scope>NUCLEOTIDE SEQUENCE</scope>
</reference>
<evidence type="ECO:0000256" key="3">
    <source>
        <dbReference type="SAM" id="MobiDB-lite"/>
    </source>
</evidence>
<evidence type="ECO:0000313" key="6">
    <source>
        <dbReference type="Proteomes" id="UP000013827"/>
    </source>
</evidence>
<dbReference type="RefSeq" id="XP_005783956.1">
    <property type="nucleotide sequence ID" value="XM_005783899.1"/>
</dbReference>
<dbReference type="PANTHER" id="PTHR10655:SF17">
    <property type="entry name" value="LYSOPHOSPHOLIPASE-LIKE PROTEIN 1"/>
    <property type="match status" value="1"/>
</dbReference>
<feature type="domain" description="Phospholipase/carboxylesterase/thioesterase" evidence="4">
    <location>
        <begin position="102"/>
        <end position="255"/>
    </location>
</feature>
<accession>A0A0D3K6Z2</accession>
<feature type="compositionally biased region" description="Basic residues" evidence="3">
    <location>
        <begin position="1"/>
        <end position="12"/>
    </location>
</feature>
<dbReference type="EnsemblProtists" id="EOD31527">
    <property type="protein sequence ID" value="EOD31527"/>
    <property type="gene ID" value="EMIHUDRAFT_231689"/>
</dbReference>
<dbReference type="Pfam" id="PF02230">
    <property type="entry name" value="Abhydrolase_2"/>
    <property type="match status" value="1"/>
</dbReference>
<feature type="region of interest" description="Disordered" evidence="3">
    <location>
        <begin position="1"/>
        <end position="39"/>
    </location>
</feature>
<keyword evidence="2" id="KW-0378">Hydrolase</keyword>
<dbReference type="GeneID" id="17276800"/>